<feature type="signal peptide" evidence="2">
    <location>
        <begin position="1"/>
        <end position="23"/>
    </location>
</feature>
<evidence type="ECO:0008006" key="5">
    <source>
        <dbReference type="Google" id="ProtNLM"/>
    </source>
</evidence>
<name>A0A4U5P1D2_STECR</name>
<comment type="caution">
    <text evidence="3">The sequence shown here is derived from an EMBL/GenBank/DDBJ whole genome shotgun (WGS) entry which is preliminary data.</text>
</comment>
<dbReference type="OrthoDB" id="5810923at2759"/>
<feature type="compositionally biased region" description="Basic and acidic residues" evidence="1">
    <location>
        <begin position="100"/>
        <end position="110"/>
    </location>
</feature>
<dbReference type="EMBL" id="AZBU02000003">
    <property type="protein sequence ID" value="TKR89778.1"/>
    <property type="molecule type" value="Genomic_DNA"/>
</dbReference>
<dbReference type="AlphaFoldDB" id="A0A4U5P1D2"/>
<sequence length="462" mass="51152">MITMYRISFVFCTLVALGAEIQAAPPSKLVKIACQRNPTLSFCDSVSTSTPSSDETTIATGSEEQQETTDKIVKVNSSTSNEREDDESGKKSGKPVPAEEDLKTLDEETNRSGADVENTTQEILGLKTFEETVMEEKGETLIKVDIPNDPILEEPLPNLNGFDSNDGLTDDIPDDPILEEPLPNQSRIDSKTETPVKVDIPDDPILEEPLPSQNRSDLSSGSDLEKPISQEIPDDPILVEPLPNAVGEESRKERSSSEFGSLLRLPRPPNKKFEESSSEPAQARGSDLLVVPPPLPKREPPPPPAPLSADNNGTVLVFVSKFCVDNRERFVRKCKGEITMNEVKFCKGYPLACQATNNVIPVITYCQRFYRHYDKFCARQAPTGKILDFCNAFDQFCLPETADESEPGSLKGGQPGSALKRCEDVKDQARQVCNPFPPSSDQFNVLRCQQFLKHCKKFVDWQ</sequence>
<feature type="region of interest" description="Disordered" evidence="1">
    <location>
        <begin position="145"/>
        <end position="310"/>
    </location>
</feature>
<gene>
    <name evidence="3" type="ORF">L596_013829</name>
</gene>
<accession>A0A4U5P1D2</accession>
<evidence type="ECO:0000256" key="1">
    <source>
        <dbReference type="SAM" id="MobiDB-lite"/>
    </source>
</evidence>
<organism evidence="3 4">
    <name type="scientific">Steinernema carpocapsae</name>
    <name type="common">Entomopathogenic nematode</name>
    <dbReference type="NCBI Taxonomy" id="34508"/>
    <lineage>
        <taxon>Eukaryota</taxon>
        <taxon>Metazoa</taxon>
        <taxon>Ecdysozoa</taxon>
        <taxon>Nematoda</taxon>
        <taxon>Chromadorea</taxon>
        <taxon>Rhabditida</taxon>
        <taxon>Tylenchina</taxon>
        <taxon>Panagrolaimomorpha</taxon>
        <taxon>Strongyloidoidea</taxon>
        <taxon>Steinernematidae</taxon>
        <taxon>Steinernema</taxon>
    </lineage>
</organism>
<dbReference type="Proteomes" id="UP000298663">
    <property type="component" value="Unassembled WGS sequence"/>
</dbReference>
<feature type="compositionally biased region" description="Basic and acidic residues" evidence="1">
    <location>
        <begin position="188"/>
        <end position="200"/>
    </location>
</feature>
<proteinExistence type="predicted"/>
<feature type="compositionally biased region" description="Pro residues" evidence="1">
    <location>
        <begin position="291"/>
        <end position="306"/>
    </location>
</feature>
<evidence type="ECO:0000313" key="3">
    <source>
        <dbReference type="EMBL" id="TKR89778.1"/>
    </source>
</evidence>
<keyword evidence="4" id="KW-1185">Reference proteome</keyword>
<feature type="compositionally biased region" description="Acidic residues" evidence="1">
    <location>
        <begin position="168"/>
        <end position="178"/>
    </location>
</feature>
<evidence type="ECO:0000256" key="2">
    <source>
        <dbReference type="SAM" id="SignalP"/>
    </source>
</evidence>
<reference evidence="3 4" key="2">
    <citation type="journal article" date="2019" name="G3 (Bethesda)">
        <title>Hybrid Assembly of the Genome of the Entomopathogenic Nematode Steinernema carpocapsae Identifies the X-Chromosome.</title>
        <authorList>
            <person name="Serra L."/>
            <person name="Macchietto M."/>
            <person name="Macias-Munoz A."/>
            <person name="McGill C.J."/>
            <person name="Rodriguez I.M."/>
            <person name="Rodriguez B."/>
            <person name="Murad R."/>
            <person name="Mortazavi A."/>
        </authorList>
    </citation>
    <scope>NUCLEOTIDE SEQUENCE [LARGE SCALE GENOMIC DNA]</scope>
    <source>
        <strain evidence="3 4">ALL</strain>
    </source>
</reference>
<feature type="compositionally biased region" description="Polar residues" evidence="1">
    <location>
        <begin position="43"/>
        <end position="63"/>
    </location>
</feature>
<reference evidence="3 4" key="1">
    <citation type="journal article" date="2015" name="Genome Biol.">
        <title>Comparative genomics of Steinernema reveals deeply conserved gene regulatory networks.</title>
        <authorList>
            <person name="Dillman A.R."/>
            <person name="Macchietto M."/>
            <person name="Porter C.F."/>
            <person name="Rogers A."/>
            <person name="Williams B."/>
            <person name="Antoshechkin I."/>
            <person name="Lee M.M."/>
            <person name="Goodwin Z."/>
            <person name="Lu X."/>
            <person name="Lewis E.E."/>
            <person name="Goodrich-Blair H."/>
            <person name="Stock S.P."/>
            <person name="Adams B.J."/>
            <person name="Sternberg P.W."/>
            <person name="Mortazavi A."/>
        </authorList>
    </citation>
    <scope>NUCLEOTIDE SEQUENCE [LARGE SCALE GENOMIC DNA]</scope>
    <source>
        <strain evidence="3 4">ALL</strain>
    </source>
</reference>
<protein>
    <recommendedName>
        <fullName evidence="5">Domain of unknown function DB domain-containing protein</fullName>
    </recommendedName>
</protein>
<feature type="compositionally biased region" description="Polar residues" evidence="1">
    <location>
        <begin position="211"/>
        <end position="222"/>
    </location>
</feature>
<feature type="chain" id="PRO_5020571326" description="Domain of unknown function DB domain-containing protein" evidence="2">
    <location>
        <begin position="24"/>
        <end position="462"/>
    </location>
</feature>
<evidence type="ECO:0000313" key="4">
    <source>
        <dbReference type="Proteomes" id="UP000298663"/>
    </source>
</evidence>
<keyword evidence="2" id="KW-0732">Signal</keyword>
<feature type="region of interest" description="Disordered" evidence="1">
    <location>
        <begin position="43"/>
        <end position="119"/>
    </location>
</feature>